<dbReference type="PANTHER" id="PTHR12236">
    <property type="entry name" value="STRUCTURAL CONTITUENT OF CUTICLE"/>
    <property type="match status" value="1"/>
</dbReference>
<dbReference type="Proteomes" id="UP000324222">
    <property type="component" value="Unassembled WGS sequence"/>
</dbReference>
<reference evidence="3 4" key="1">
    <citation type="submission" date="2019-05" db="EMBL/GenBank/DDBJ databases">
        <title>Another draft genome of Portunus trituberculatus and its Hox gene families provides insights of decapod evolution.</title>
        <authorList>
            <person name="Jeong J.-H."/>
            <person name="Song I."/>
            <person name="Kim S."/>
            <person name="Choi T."/>
            <person name="Kim D."/>
            <person name="Ryu S."/>
            <person name="Kim W."/>
        </authorList>
    </citation>
    <scope>NUCLEOTIDE SEQUENCE [LARGE SCALE GENOMIC DNA]</scope>
    <source>
        <tissue evidence="3">Muscle</tissue>
    </source>
</reference>
<dbReference type="InterPro" id="IPR031311">
    <property type="entry name" value="CHIT_BIND_RR_consensus"/>
</dbReference>
<keyword evidence="1 2" id="KW-0193">Cuticle</keyword>
<dbReference type="GO" id="GO:0031012">
    <property type="term" value="C:extracellular matrix"/>
    <property type="evidence" value="ECO:0007669"/>
    <property type="project" value="TreeGrafter"/>
</dbReference>
<dbReference type="GO" id="GO:0005615">
    <property type="term" value="C:extracellular space"/>
    <property type="evidence" value="ECO:0007669"/>
    <property type="project" value="TreeGrafter"/>
</dbReference>
<protein>
    <submittedName>
        <fullName evidence="3">Pro-resilin</fullName>
    </submittedName>
</protein>
<dbReference type="EMBL" id="VSRR010003311">
    <property type="protein sequence ID" value="MPC35599.1"/>
    <property type="molecule type" value="Genomic_DNA"/>
</dbReference>
<dbReference type="PANTHER" id="PTHR12236:SF79">
    <property type="entry name" value="CUTICULAR PROTEIN 50CB-RELATED"/>
    <property type="match status" value="1"/>
</dbReference>
<evidence type="ECO:0000256" key="1">
    <source>
        <dbReference type="ARBA" id="ARBA00022460"/>
    </source>
</evidence>
<dbReference type="InterPro" id="IPR000618">
    <property type="entry name" value="Insect_cuticle"/>
</dbReference>
<keyword evidence="4" id="KW-1185">Reference proteome</keyword>
<evidence type="ECO:0000313" key="3">
    <source>
        <dbReference type="EMBL" id="MPC35599.1"/>
    </source>
</evidence>
<dbReference type="PROSITE" id="PS51155">
    <property type="entry name" value="CHIT_BIND_RR_2"/>
    <property type="match status" value="1"/>
</dbReference>
<dbReference type="Pfam" id="PF00379">
    <property type="entry name" value="Chitin_bind_4"/>
    <property type="match status" value="1"/>
</dbReference>
<proteinExistence type="predicted"/>
<dbReference type="GO" id="GO:0042302">
    <property type="term" value="F:structural constituent of cuticle"/>
    <property type="evidence" value="ECO:0007669"/>
    <property type="project" value="UniProtKB-UniRule"/>
</dbReference>
<comment type="caution">
    <text evidence="3">The sequence shown here is derived from an EMBL/GenBank/DDBJ whole genome shotgun (WGS) entry which is preliminary data.</text>
</comment>
<dbReference type="OrthoDB" id="6354165at2759"/>
<evidence type="ECO:0000313" key="4">
    <source>
        <dbReference type="Proteomes" id="UP000324222"/>
    </source>
</evidence>
<sequence length="169" mass="16934">MEQRGAGSDASGGWERLSHGGSWEYKASLLEGSAIHFPQMLKVSLVMAVALALPCGSRAGGGYGGGGGSGFGGGHGTGGGSGFGGGYGGDIAVPIPYNFDYGVSAGNTNFGHSESGDGHGNAHGGYWVNLPDGRVQKVDYWADGGGYHPVVTYQGTAVFPAGKGGYGYH</sequence>
<accession>A0A5B7ER49</accession>
<dbReference type="PROSITE" id="PS00233">
    <property type="entry name" value="CHIT_BIND_RR_1"/>
    <property type="match status" value="1"/>
</dbReference>
<name>A0A5B7ER49_PORTR</name>
<organism evidence="3 4">
    <name type="scientific">Portunus trituberculatus</name>
    <name type="common">Swimming crab</name>
    <name type="synonym">Neptunus trituberculatus</name>
    <dbReference type="NCBI Taxonomy" id="210409"/>
    <lineage>
        <taxon>Eukaryota</taxon>
        <taxon>Metazoa</taxon>
        <taxon>Ecdysozoa</taxon>
        <taxon>Arthropoda</taxon>
        <taxon>Crustacea</taxon>
        <taxon>Multicrustacea</taxon>
        <taxon>Malacostraca</taxon>
        <taxon>Eumalacostraca</taxon>
        <taxon>Eucarida</taxon>
        <taxon>Decapoda</taxon>
        <taxon>Pleocyemata</taxon>
        <taxon>Brachyura</taxon>
        <taxon>Eubrachyura</taxon>
        <taxon>Portunoidea</taxon>
        <taxon>Portunidae</taxon>
        <taxon>Portuninae</taxon>
        <taxon>Portunus</taxon>
    </lineage>
</organism>
<dbReference type="InterPro" id="IPR051217">
    <property type="entry name" value="Insect_Cuticle_Struc_Prot"/>
</dbReference>
<evidence type="ECO:0000256" key="2">
    <source>
        <dbReference type="PROSITE-ProRule" id="PRU00497"/>
    </source>
</evidence>
<dbReference type="AlphaFoldDB" id="A0A5B7ER49"/>
<gene>
    <name evidence="3" type="primary">resilin_11</name>
    <name evidence="3" type="ORF">E2C01_029025</name>
</gene>